<dbReference type="SUPFAM" id="SSF51182">
    <property type="entry name" value="RmlC-like cupins"/>
    <property type="match status" value="1"/>
</dbReference>
<evidence type="ECO:0000313" key="5">
    <source>
        <dbReference type="EMBL" id="CAK9263398.1"/>
    </source>
</evidence>
<keyword evidence="3" id="KW-0456">Lyase</keyword>
<dbReference type="Gene3D" id="2.60.120.480">
    <property type="entry name" value="Ureidoglycolate hydrolase"/>
    <property type="match status" value="1"/>
</dbReference>
<keyword evidence="2" id="KW-0659">Purine metabolism</keyword>
<gene>
    <name evidence="5" type="ORF">CSSPJE1EN1_LOCUS8876</name>
</gene>
<organism evidence="5 6">
    <name type="scientific">Sphagnum jensenii</name>
    <dbReference type="NCBI Taxonomy" id="128206"/>
    <lineage>
        <taxon>Eukaryota</taxon>
        <taxon>Viridiplantae</taxon>
        <taxon>Streptophyta</taxon>
        <taxon>Embryophyta</taxon>
        <taxon>Bryophyta</taxon>
        <taxon>Sphagnophytina</taxon>
        <taxon>Sphagnopsida</taxon>
        <taxon>Sphagnales</taxon>
        <taxon>Sphagnaceae</taxon>
        <taxon>Sphagnum</taxon>
    </lineage>
</organism>
<evidence type="ECO:0000313" key="6">
    <source>
        <dbReference type="Proteomes" id="UP001497444"/>
    </source>
</evidence>
<sequence length="214" mass="23385">MGELVNPSPPPRVLTLIAQELTPEAFLPYGQVVRPVADNANYGPDDAQLDLSRGVPRFYIMRLEGRSLKFGSITHHANVTQCLGAVSGACWYLGVARASVVSDEAAVKGLEEIGTTDNAGLPSSEVDEKVQKKLTKSRAGHCYVPPSPDDVTVFRIDGPQFVKLHRGTWHAGPLFTVPMMDFYNLELSNTQPADETTHSFKSINGVTFEIHDHL</sequence>
<evidence type="ECO:0008006" key="7">
    <source>
        <dbReference type="Google" id="ProtNLM"/>
    </source>
</evidence>
<keyword evidence="6" id="KW-1185">Reference proteome</keyword>
<dbReference type="Pfam" id="PF04115">
    <property type="entry name" value="Ureidogly_lyase"/>
    <property type="match status" value="1"/>
</dbReference>
<accession>A0ABP0WC82</accession>
<dbReference type="PANTHER" id="PTHR35721:SF1">
    <property type="entry name" value="UREIDOGLYCOLATE HYDROLASE"/>
    <property type="match status" value="1"/>
</dbReference>
<dbReference type="InterPro" id="IPR024060">
    <property type="entry name" value="Ureidoglycolate_lyase_dom_sf"/>
</dbReference>
<proteinExistence type="predicted"/>
<protein>
    <recommendedName>
        <fullName evidence="7">Ureidoglycolate hydrolase</fullName>
    </recommendedName>
</protein>
<evidence type="ECO:0000256" key="3">
    <source>
        <dbReference type="ARBA" id="ARBA00023239"/>
    </source>
</evidence>
<comment type="subunit">
    <text evidence="1">Homodimer.</text>
</comment>
<dbReference type="InterPro" id="IPR011051">
    <property type="entry name" value="RmlC_Cupin_sf"/>
</dbReference>
<evidence type="ECO:0000256" key="1">
    <source>
        <dbReference type="ARBA" id="ARBA00011738"/>
    </source>
</evidence>
<evidence type="ECO:0000256" key="4">
    <source>
        <dbReference type="ARBA" id="ARBA00047684"/>
    </source>
</evidence>
<dbReference type="EMBL" id="OZ020110">
    <property type="protein sequence ID" value="CAK9263398.1"/>
    <property type="molecule type" value="Genomic_DNA"/>
</dbReference>
<dbReference type="Proteomes" id="UP001497444">
    <property type="component" value="Chromosome 15"/>
</dbReference>
<reference evidence="5" key="1">
    <citation type="submission" date="2024-02" db="EMBL/GenBank/DDBJ databases">
        <authorList>
            <consortium name="ELIXIR-Norway"/>
            <consortium name="Elixir Norway"/>
        </authorList>
    </citation>
    <scope>NUCLEOTIDE SEQUENCE</scope>
</reference>
<evidence type="ECO:0000256" key="2">
    <source>
        <dbReference type="ARBA" id="ARBA00022631"/>
    </source>
</evidence>
<dbReference type="PANTHER" id="PTHR35721">
    <property type="entry name" value="UREIDOGLYCOLATE HYDROLASE"/>
    <property type="match status" value="1"/>
</dbReference>
<comment type="catalytic activity">
    <reaction evidence="4">
        <text>(S)-ureidoglycolate = urea + glyoxylate</text>
        <dbReference type="Rhea" id="RHEA:11304"/>
        <dbReference type="ChEBI" id="CHEBI:16199"/>
        <dbReference type="ChEBI" id="CHEBI:36655"/>
        <dbReference type="ChEBI" id="CHEBI:57296"/>
        <dbReference type="EC" id="4.3.2.3"/>
    </reaction>
</comment>
<dbReference type="InterPro" id="IPR007247">
    <property type="entry name" value="Ureidogly_lyase"/>
</dbReference>
<name>A0ABP0WC82_9BRYO</name>